<protein>
    <submittedName>
        <fullName evidence="1">Uncharacterized protein</fullName>
    </submittedName>
</protein>
<reference evidence="1" key="1">
    <citation type="submission" date="2023-06" db="EMBL/GenBank/DDBJ databases">
        <authorList>
            <person name="Polev D.E."/>
            <person name="Saitova A.T."/>
            <person name="Bogumilchik E.A."/>
            <person name="Kokorina G.I."/>
            <person name="Voskresenskaia E.A."/>
        </authorList>
    </citation>
    <scope>NUCLEOTIDE SEQUENCE</scope>
    <source>
        <strain evidence="1">2145 StPb PI</strain>
    </source>
</reference>
<name>A0AAW7K0N0_9GAMM</name>
<dbReference type="Proteomes" id="UP001167864">
    <property type="component" value="Unassembled WGS sequence"/>
</dbReference>
<evidence type="ECO:0000313" key="2">
    <source>
        <dbReference type="Proteomes" id="UP001167864"/>
    </source>
</evidence>
<dbReference type="RefSeq" id="WP_049596525.1">
    <property type="nucleotide sequence ID" value="NZ_CPYD01000001.1"/>
</dbReference>
<sequence>MLETAKNTGASQLHIDQLSAQQAEKFGKERLELAEKYSPARAIARQAEESNQLWESCINVS</sequence>
<organism evidence="1 2">
    <name type="scientific">Yersinia nurmii</name>
    <dbReference type="NCBI Taxonomy" id="685706"/>
    <lineage>
        <taxon>Bacteria</taxon>
        <taxon>Pseudomonadati</taxon>
        <taxon>Pseudomonadota</taxon>
        <taxon>Gammaproteobacteria</taxon>
        <taxon>Enterobacterales</taxon>
        <taxon>Yersiniaceae</taxon>
        <taxon>Yersinia</taxon>
    </lineage>
</organism>
<comment type="caution">
    <text evidence="1">The sequence shown here is derived from an EMBL/GenBank/DDBJ whole genome shotgun (WGS) entry which is preliminary data.</text>
</comment>
<dbReference type="EMBL" id="JAUEHU010000001">
    <property type="protein sequence ID" value="MDN0085932.1"/>
    <property type="molecule type" value="Genomic_DNA"/>
</dbReference>
<dbReference type="AlphaFoldDB" id="A0AAW7K0N0"/>
<gene>
    <name evidence="1" type="ORF">QVN42_00740</name>
</gene>
<evidence type="ECO:0000313" key="1">
    <source>
        <dbReference type="EMBL" id="MDN0085932.1"/>
    </source>
</evidence>
<accession>A0AAW7K0N0</accession>
<proteinExistence type="predicted"/>